<evidence type="ECO:0000313" key="3">
    <source>
        <dbReference type="Proteomes" id="UP001059295"/>
    </source>
</evidence>
<protein>
    <recommendedName>
        <fullName evidence="4">Lipoprotein</fullName>
    </recommendedName>
</protein>
<dbReference type="Proteomes" id="UP001059295">
    <property type="component" value="Chromosome"/>
</dbReference>
<gene>
    <name evidence="2" type="ORF">NQ491_06885</name>
</gene>
<sequence length="111" mass="12822">MKTKWLSVVCCLPLICGCSALSIAPTANSRFTSETVRLGMTKEQFVEQFGRPFKESFFRDEHGVLHETLYYKEFMGSWYAVNTLFRFEDSVLVAQEQGDEERLYSSGRLED</sequence>
<evidence type="ECO:0000256" key="1">
    <source>
        <dbReference type="SAM" id="SignalP"/>
    </source>
</evidence>
<dbReference type="RefSeq" id="WP_019246193.1">
    <property type="nucleotide sequence ID" value="NZ_CAPH01000013.1"/>
</dbReference>
<keyword evidence="1" id="KW-0732">Signal</keyword>
<accession>A0ABY5UWE8</accession>
<evidence type="ECO:0008006" key="4">
    <source>
        <dbReference type="Google" id="ProtNLM"/>
    </source>
</evidence>
<keyword evidence="3" id="KW-1185">Reference proteome</keyword>
<dbReference type="PROSITE" id="PS51257">
    <property type="entry name" value="PROKAR_LIPOPROTEIN"/>
    <property type="match status" value="1"/>
</dbReference>
<proteinExistence type="predicted"/>
<dbReference type="EMBL" id="CP102294">
    <property type="protein sequence ID" value="UWN56391.1"/>
    <property type="molecule type" value="Genomic_DNA"/>
</dbReference>
<evidence type="ECO:0000313" key="2">
    <source>
        <dbReference type="EMBL" id="UWN56391.1"/>
    </source>
</evidence>
<feature type="signal peptide" evidence="1">
    <location>
        <begin position="1"/>
        <end position="20"/>
    </location>
</feature>
<organism evidence="2 3">
    <name type="scientific">Alistipes ihumii AP11</name>
    <dbReference type="NCBI Taxonomy" id="1211813"/>
    <lineage>
        <taxon>Bacteria</taxon>
        <taxon>Pseudomonadati</taxon>
        <taxon>Bacteroidota</taxon>
        <taxon>Bacteroidia</taxon>
        <taxon>Bacteroidales</taxon>
        <taxon>Rikenellaceae</taxon>
        <taxon>Alistipes</taxon>
    </lineage>
</organism>
<reference evidence="2" key="1">
    <citation type="journal article" date="2022" name="Cell">
        <title>Design, construction, and in vivo augmentation of a complex gut microbiome.</title>
        <authorList>
            <person name="Cheng A.G."/>
            <person name="Ho P.Y."/>
            <person name="Aranda-Diaz A."/>
            <person name="Jain S."/>
            <person name="Yu F.B."/>
            <person name="Meng X."/>
            <person name="Wang M."/>
            <person name="Iakiviak M."/>
            <person name="Nagashima K."/>
            <person name="Zhao A."/>
            <person name="Murugkar P."/>
            <person name="Patil A."/>
            <person name="Atabakhsh K."/>
            <person name="Weakley A."/>
            <person name="Yan J."/>
            <person name="Brumbaugh A.R."/>
            <person name="Higginbottom S."/>
            <person name="Dimas A."/>
            <person name="Shiver A.L."/>
            <person name="Deutschbauer A."/>
            <person name="Neff N."/>
            <person name="Sonnenburg J.L."/>
            <person name="Huang K.C."/>
            <person name="Fischbach M.A."/>
        </authorList>
    </citation>
    <scope>NUCLEOTIDE SEQUENCE</scope>
    <source>
        <strain evidence="2">AP11</strain>
    </source>
</reference>
<dbReference type="GeneID" id="82891445"/>
<feature type="chain" id="PRO_5046761615" description="Lipoprotein" evidence="1">
    <location>
        <begin position="21"/>
        <end position="111"/>
    </location>
</feature>
<name>A0ABY5UWE8_9BACT</name>